<feature type="transmembrane region" description="Helical" evidence="1">
    <location>
        <begin position="71"/>
        <end position="95"/>
    </location>
</feature>
<evidence type="ECO:0000256" key="1">
    <source>
        <dbReference type="SAM" id="Phobius"/>
    </source>
</evidence>
<gene>
    <name evidence="2" type="ORF">ACFSDA_09650</name>
</gene>
<feature type="transmembrane region" description="Helical" evidence="1">
    <location>
        <begin position="19"/>
        <end position="35"/>
    </location>
</feature>
<organism evidence="2 3">
    <name type="scientific">Brachybacterium rhamnosum</name>
    <dbReference type="NCBI Taxonomy" id="173361"/>
    <lineage>
        <taxon>Bacteria</taxon>
        <taxon>Bacillati</taxon>
        <taxon>Actinomycetota</taxon>
        <taxon>Actinomycetes</taxon>
        <taxon>Micrococcales</taxon>
        <taxon>Dermabacteraceae</taxon>
        <taxon>Brachybacterium</taxon>
    </lineage>
</organism>
<protein>
    <recommendedName>
        <fullName evidence="4">AI-2E family transporter</fullName>
    </recommendedName>
</protein>
<keyword evidence="3" id="KW-1185">Reference proteome</keyword>
<dbReference type="Proteomes" id="UP001597280">
    <property type="component" value="Unassembled WGS sequence"/>
</dbReference>
<evidence type="ECO:0000313" key="2">
    <source>
        <dbReference type="EMBL" id="MFD1835336.1"/>
    </source>
</evidence>
<evidence type="ECO:0000313" key="3">
    <source>
        <dbReference type="Proteomes" id="UP001597280"/>
    </source>
</evidence>
<comment type="caution">
    <text evidence="2">The sequence shown here is derived from an EMBL/GenBank/DDBJ whole genome shotgun (WGS) entry which is preliminary data.</text>
</comment>
<reference evidence="3" key="1">
    <citation type="journal article" date="2019" name="Int. J. Syst. Evol. Microbiol.">
        <title>The Global Catalogue of Microorganisms (GCM) 10K type strain sequencing project: providing services to taxonomists for standard genome sequencing and annotation.</title>
        <authorList>
            <consortium name="The Broad Institute Genomics Platform"/>
            <consortium name="The Broad Institute Genome Sequencing Center for Infectious Disease"/>
            <person name="Wu L."/>
            <person name="Ma J."/>
        </authorList>
    </citation>
    <scope>NUCLEOTIDE SEQUENCE [LARGE SCALE GENOMIC DNA]</scope>
    <source>
        <strain evidence="3">JCM 11650</strain>
    </source>
</reference>
<keyword evidence="1" id="KW-0472">Membrane</keyword>
<name>A0ABW4Q0V9_9MICO</name>
<feature type="transmembrane region" description="Helical" evidence="1">
    <location>
        <begin position="41"/>
        <end position="59"/>
    </location>
</feature>
<evidence type="ECO:0008006" key="4">
    <source>
        <dbReference type="Google" id="ProtNLM"/>
    </source>
</evidence>
<accession>A0ABW4Q0V9</accession>
<dbReference type="EMBL" id="JBHUFL010000002">
    <property type="protein sequence ID" value="MFD1835336.1"/>
    <property type="molecule type" value="Genomic_DNA"/>
</dbReference>
<dbReference type="RefSeq" id="WP_137770098.1">
    <property type="nucleotide sequence ID" value="NZ_BAAAIS010000002.1"/>
</dbReference>
<keyword evidence="1" id="KW-1133">Transmembrane helix</keyword>
<proteinExistence type="predicted"/>
<keyword evidence="1" id="KW-0812">Transmembrane</keyword>
<sequence>MSPASDPSPDDSRRHTRRLALLTVLMLLAWILLIAPLPWSLLAGVVAAAALVVLVPVTVSAFRRGRRGSAVLAAVVGMPATLMIITSSLVSVLFYGPMSELEECRDTALTQRAEAQCRQDVEDSVATWLGDLTGS</sequence>